<accession>A0ABT8R492</accession>
<comment type="caution">
    <text evidence="2">The sequence shown here is derived from an EMBL/GenBank/DDBJ whole genome shotgun (WGS) entry which is preliminary data.</text>
</comment>
<dbReference type="RefSeq" id="WP_302037305.1">
    <property type="nucleotide sequence ID" value="NZ_JAUKPO010000004.1"/>
</dbReference>
<dbReference type="Proteomes" id="UP001168528">
    <property type="component" value="Unassembled WGS sequence"/>
</dbReference>
<evidence type="ECO:0008006" key="4">
    <source>
        <dbReference type="Google" id="ProtNLM"/>
    </source>
</evidence>
<feature type="chain" id="PRO_5046194524" description="DUF3575 domain-containing protein" evidence="1">
    <location>
        <begin position="20"/>
        <end position="167"/>
    </location>
</feature>
<feature type="signal peptide" evidence="1">
    <location>
        <begin position="1"/>
        <end position="19"/>
    </location>
</feature>
<organism evidence="2 3">
    <name type="scientific">Rhodocytophaga aerolata</name>
    <dbReference type="NCBI Taxonomy" id="455078"/>
    <lineage>
        <taxon>Bacteria</taxon>
        <taxon>Pseudomonadati</taxon>
        <taxon>Bacteroidota</taxon>
        <taxon>Cytophagia</taxon>
        <taxon>Cytophagales</taxon>
        <taxon>Rhodocytophagaceae</taxon>
        <taxon>Rhodocytophaga</taxon>
    </lineage>
</organism>
<name>A0ABT8R492_9BACT</name>
<reference evidence="2" key="1">
    <citation type="submission" date="2023-07" db="EMBL/GenBank/DDBJ databases">
        <title>The genome sequence of Rhodocytophaga aerolata KACC 12507.</title>
        <authorList>
            <person name="Zhang X."/>
        </authorList>
    </citation>
    <scope>NUCLEOTIDE SEQUENCE</scope>
    <source>
        <strain evidence="2">KACC 12507</strain>
    </source>
</reference>
<evidence type="ECO:0000313" key="3">
    <source>
        <dbReference type="Proteomes" id="UP001168528"/>
    </source>
</evidence>
<proteinExistence type="predicted"/>
<gene>
    <name evidence="2" type="ORF">Q0590_09590</name>
</gene>
<protein>
    <recommendedName>
        <fullName evidence="4">DUF3575 domain-containing protein</fullName>
    </recommendedName>
</protein>
<evidence type="ECO:0000256" key="1">
    <source>
        <dbReference type="SAM" id="SignalP"/>
    </source>
</evidence>
<sequence>MKSLTVFILLLCAFYSVNGQSSSSNYTQKMPFPARELSFNGFRNPSIGLEYRYKRFSMHGGYYPTIISTSENGKGETTSFLRAGVSYFFLPIYSPTHAPSSFYLSASYVRGLDQEWKAKNGLLAEIGFKWVVWKGLNLRLGVAMLSGNGSKVKINPTPGISYSIYLK</sequence>
<keyword evidence="3" id="KW-1185">Reference proteome</keyword>
<evidence type="ECO:0000313" key="2">
    <source>
        <dbReference type="EMBL" id="MDO1446501.1"/>
    </source>
</evidence>
<keyword evidence="1" id="KW-0732">Signal</keyword>
<dbReference type="EMBL" id="JAUKPO010000004">
    <property type="protein sequence ID" value="MDO1446501.1"/>
    <property type="molecule type" value="Genomic_DNA"/>
</dbReference>